<dbReference type="EMBL" id="CP091871">
    <property type="protein sequence ID" value="WEU40581.1"/>
    <property type="molecule type" value="Genomic_DNA"/>
</dbReference>
<dbReference type="KEGG" id="oyw:OdinLCB4_001220"/>
<sequence length="115" mass="12901">MVEEIQPLLFEVCSLEDLVRLAISVILPGPTQIFHYKEGGDHIYFCLIPVLGLTGAKSIPAVYYYKSLKEVKGPYALIKTDGEPEQVEFSDTTKRGWHATVIVNLKKVPASFKFD</sequence>
<proteinExistence type="predicted"/>
<dbReference type="Proteomes" id="UP000186851">
    <property type="component" value="Chromosome"/>
</dbReference>
<reference evidence="1" key="1">
    <citation type="journal article" date="2017" name="Nature">
        <title>Asgard archaea illuminate the origin of eukaryotic cellular complexity.</title>
        <authorList>
            <person name="Zaremba-Niedzwiedzka K."/>
            <person name="Caceres E.F."/>
            <person name="Saw J.H."/>
            <person name="Backstrom D."/>
            <person name="Juzokaite L."/>
            <person name="Vancaester E."/>
            <person name="Seitz K.W."/>
            <person name="Anantharaman K."/>
            <person name="Starnawski P."/>
            <person name="Kjeldsen K.U."/>
            <person name="Scott M.B."/>
            <person name="Nunoura T."/>
            <person name="Banfield J.F."/>
            <person name="Schramm A."/>
            <person name="Baker B.J."/>
            <person name="Spang A."/>
            <person name="Ettema T.J.G."/>
        </authorList>
    </citation>
    <scope>NUCLEOTIDE SEQUENCE</scope>
    <source>
        <strain evidence="1">LCB_4</strain>
    </source>
</reference>
<evidence type="ECO:0000313" key="1">
    <source>
        <dbReference type="EMBL" id="WEU40581.1"/>
    </source>
</evidence>
<gene>
    <name evidence="1" type="ORF">OdinLCB4_001220</name>
</gene>
<accession>A0AAF0D2Q6</accession>
<organism evidence="1 2">
    <name type="scientific">Odinarchaeota yellowstonii (strain LCB_4)</name>
    <dbReference type="NCBI Taxonomy" id="1841599"/>
    <lineage>
        <taxon>Archaea</taxon>
        <taxon>Promethearchaeati</taxon>
        <taxon>Candidatus Odinarchaeota</taxon>
        <taxon>Candidatus Odinarchaeia</taxon>
        <taxon>Candidatus Odinarchaeales</taxon>
        <taxon>Candidatus Odinarchaeaceae</taxon>
        <taxon>Candidatus Odinarchaeum</taxon>
    </lineage>
</organism>
<evidence type="ECO:0000313" key="2">
    <source>
        <dbReference type="Proteomes" id="UP000186851"/>
    </source>
</evidence>
<dbReference type="AlphaFoldDB" id="A0AAF0D2Q6"/>
<name>A0AAF0D2Q6_ODILC</name>
<reference evidence="1" key="2">
    <citation type="journal article" date="2022" name="Nat. Microbiol.">
        <title>A closed Candidatus Odinarchaeum chromosome exposes Asgard archaeal viruses.</title>
        <authorList>
            <person name="Tamarit D."/>
            <person name="Caceres E.F."/>
            <person name="Krupovic M."/>
            <person name="Nijland R."/>
            <person name="Eme L."/>
            <person name="Robinson N.P."/>
            <person name="Ettema T.J.G."/>
        </authorList>
    </citation>
    <scope>NUCLEOTIDE SEQUENCE</scope>
    <source>
        <strain evidence="1">LCB_4</strain>
    </source>
</reference>
<protein>
    <submittedName>
        <fullName evidence="1">Uncharacterized protein</fullName>
    </submittedName>
</protein>